<organism evidence="4 5">
    <name type="scientific">Leucobacter allii</name>
    <dbReference type="NCBI Taxonomy" id="2932247"/>
    <lineage>
        <taxon>Bacteria</taxon>
        <taxon>Bacillati</taxon>
        <taxon>Actinomycetota</taxon>
        <taxon>Actinomycetes</taxon>
        <taxon>Micrococcales</taxon>
        <taxon>Microbacteriaceae</taxon>
        <taxon>Leucobacter</taxon>
    </lineage>
</organism>
<dbReference type="Proteomes" id="UP000831786">
    <property type="component" value="Chromosome"/>
</dbReference>
<feature type="domain" description="HTH tetR-type" evidence="3">
    <location>
        <begin position="11"/>
        <end position="71"/>
    </location>
</feature>
<keyword evidence="5" id="KW-1185">Reference proteome</keyword>
<gene>
    <name evidence="4" type="ORF">MUN78_10880</name>
</gene>
<protein>
    <submittedName>
        <fullName evidence="4">TetR/AcrR family transcriptional regulator</fullName>
    </submittedName>
</protein>
<reference evidence="4 5" key="1">
    <citation type="submission" date="2022-04" db="EMBL/GenBank/DDBJ databases">
        <title>Leucobacter sp. isolated from rhizosphere of garlic.</title>
        <authorList>
            <person name="Won M."/>
            <person name="Lee C.-M."/>
            <person name="Woen H.-Y."/>
            <person name="Kwon S.-W."/>
        </authorList>
    </citation>
    <scope>NUCLEOTIDE SEQUENCE [LARGE SCALE GENOMIC DNA]</scope>
    <source>
        <strain evidence="4 5">H21R-40</strain>
    </source>
</reference>
<keyword evidence="1 2" id="KW-0238">DNA-binding</keyword>
<dbReference type="InterPro" id="IPR001647">
    <property type="entry name" value="HTH_TetR"/>
</dbReference>
<dbReference type="EMBL" id="CP095045">
    <property type="protein sequence ID" value="UOQ56194.1"/>
    <property type="molecule type" value="Genomic_DNA"/>
</dbReference>
<accession>A0ABY4FHR9</accession>
<proteinExistence type="predicted"/>
<dbReference type="PROSITE" id="PS50977">
    <property type="entry name" value="HTH_TETR_2"/>
    <property type="match status" value="1"/>
</dbReference>
<dbReference type="Gene3D" id="1.10.357.10">
    <property type="entry name" value="Tetracycline Repressor, domain 2"/>
    <property type="match status" value="1"/>
</dbReference>
<evidence type="ECO:0000256" key="1">
    <source>
        <dbReference type="ARBA" id="ARBA00023125"/>
    </source>
</evidence>
<feature type="DNA-binding region" description="H-T-H motif" evidence="2">
    <location>
        <begin position="34"/>
        <end position="53"/>
    </location>
</feature>
<dbReference type="RefSeq" id="WP_244726402.1">
    <property type="nucleotide sequence ID" value="NZ_CP095045.1"/>
</dbReference>
<dbReference type="SUPFAM" id="SSF46689">
    <property type="entry name" value="Homeodomain-like"/>
    <property type="match status" value="1"/>
</dbReference>
<evidence type="ECO:0000256" key="2">
    <source>
        <dbReference type="PROSITE-ProRule" id="PRU00335"/>
    </source>
</evidence>
<dbReference type="InterPro" id="IPR009057">
    <property type="entry name" value="Homeodomain-like_sf"/>
</dbReference>
<name>A0ABY4FHR9_9MICO</name>
<evidence type="ECO:0000313" key="4">
    <source>
        <dbReference type="EMBL" id="UOQ56194.1"/>
    </source>
</evidence>
<sequence>MTEEPVDARQLRTRAALHAAVLELAASGDIDGVTVTALAERAGVHRSTVYEHGGSPQGVLQRALAVELDALREAHLRDVAPAGVAAALREVTLGVFAHVERHAAVYRNLEGSVGTTLHSFLSEHFQASTRLLIAQSRLRIPLDEPDVAPALLEEAAARFVADGVVGLISVWLRGPGLHDPEVALAMLERLLPAWWPPGAATAGDAAGPAAPDPGPNPLK</sequence>
<evidence type="ECO:0000313" key="5">
    <source>
        <dbReference type="Proteomes" id="UP000831786"/>
    </source>
</evidence>
<evidence type="ECO:0000259" key="3">
    <source>
        <dbReference type="PROSITE" id="PS50977"/>
    </source>
</evidence>